<keyword evidence="4" id="KW-1185">Reference proteome</keyword>
<evidence type="ECO:0000313" key="4">
    <source>
        <dbReference type="Proteomes" id="UP000217790"/>
    </source>
</evidence>
<feature type="compositionally biased region" description="Pro residues" evidence="1">
    <location>
        <begin position="56"/>
        <end position="67"/>
    </location>
</feature>
<reference evidence="4" key="1">
    <citation type="journal article" date="2017" name="Nat. Ecol. Evol.">
        <title>Genome expansion and lineage-specific genetic innovations in the forest pathogenic fungi Armillaria.</title>
        <authorList>
            <person name="Sipos G."/>
            <person name="Prasanna A.N."/>
            <person name="Walter M.C."/>
            <person name="O'Connor E."/>
            <person name="Balint B."/>
            <person name="Krizsan K."/>
            <person name="Kiss B."/>
            <person name="Hess J."/>
            <person name="Varga T."/>
            <person name="Slot J."/>
            <person name="Riley R."/>
            <person name="Boka B."/>
            <person name="Rigling D."/>
            <person name="Barry K."/>
            <person name="Lee J."/>
            <person name="Mihaltcheva S."/>
            <person name="LaButti K."/>
            <person name="Lipzen A."/>
            <person name="Waldron R."/>
            <person name="Moloney N.M."/>
            <person name="Sperisen C."/>
            <person name="Kredics L."/>
            <person name="Vagvoelgyi C."/>
            <person name="Patrignani A."/>
            <person name="Fitzpatrick D."/>
            <person name="Nagy I."/>
            <person name="Doyle S."/>
            <person name="Anderson J.B."/>
            <person name="Grigoriev I.V."/>
            <person name="Gueldener U."/>
            <person name="Muensterkoetter M."/>
            <person name="Nagy L.G."/>
        </authorList>
    </citation>
    <scope>NUCLEOTIDE SEQUENCE [LARGE SCALE GENOMIC DNA]</scope>
    <source>
        <strain evidence="4">Ar21-2</strain>
    </source>
</reference>
<dbReference type="EMBL" id="KZ293651">
    <property type="protein sequence ID" value="PBK95927.1"/>
    <property type="molecule type" value="Genomic_DNA"/>
</dbReference>
<name>A0A2H3E3L5_ARMGA</name>
<evidence type="ECO:0000313" key="3">
    <source>
        <dbReference type="EMBL" id="PBK95927.1"/>
    </source>
</evidence>
<feature type="region of interest" description="Disordered" evidence="1">
    <location>
        <begin position="184"/>
        <end position="257"/>
    </location>
</feature>
<feature type="compositionally biased region" description="Polar residues" evidence="1">
    <location>
        <begin position="80"/>
        <end position="98"/>
    </location>
</feature>
<feature type="compositionally biased region" description="Polar residues" evidence="1">
    <location>
        <begin position="112"/>
        <end position="159"/>
    </location>
</feature>
<keyword evidence="2" id="KW-0732">Signal</keyword>
<sequence length="257" mass="27789">MPNMCYWSVCRWWIRLSLTILHKYSIPNLCPVPLDTPSPSPKPESRVQAPVLPRTIAPPPPLKPTTPLPQKERTPPPQKPQSTAPVTPSNAQPTGRTSATRRKLMSFDKPGTVSNSGPSHSTETFQKDWTSPLHSKPAQQLKTVPPTNATRSGASSPTPSWALAVNAANRPNIIQGPNPSLLREGSVLVPSNGREPLFLPGTDDEGDQVPEDLMETGRVDEEVAGTDGEDGDSQSQNEEDASDEDTSPPPTNLAHRL</sequence>
<dbReference type="Proteomes" id="UP000217790">
    <property type="component" value="Unassembled WGS sequence"/>
</dbReference>
<feature type="signal peptide" evidence="2">
    <location>
        <begin position="1"/>
        <end position="19"/>
    </location>
</feature>
<feature type="chain" id="PRO_5013830272" evidence="2">
    <location>
        <begin position="20"/>
        <end position="257"/>
    </location>
</feature>
<feature type="region of interest" description="Disordered" evidence="1">
    <location>
        <begin position="37"/>
        <end position="163"/>
    </location>
</feature>
<dbReference type="AlphaFoldDB" id="A0A2H3E3L5"/>
<proteinExistence type="predicted"/>
<gene>
    <name evidence="3" type="ORF">ARMGADRAFT_1028176</name>
</gene>
<accession>A0A2H3E3L5</accession>
<dbReference type="InParanoid" id="A0A2H3E3L5"/>
<feature type="compositionally biased region" description="Acidic residues" evidence="1">
    <location>
        <begin position="202"/>
        <end position="214"/>
    </location>
</feature>
<evidence type="ECO:0000256" key="2">
    <source>
        <dbReference type="SAM" id="SignalP"/>
    </source>
</evidence>
<evidence type="ECO:0000256" key="1">
    <source>
        <dbReference type="SAM" id="MobiDB-lite"/>
    </source>
</evidence>
<feature type="compositionally biased region" description="Acidic residues" evidence="1">
    <location>
        <begin position="222"/>
        <end position="246"/>
    </location>
</feature>
<protein>
    <submittedName>
        <fullName evidence="3">Uncharacterized protein</fullName>
    </submittedName>
</protein>
<organism evidence="3 4">
    <name type="scientific">Armillaria gallica</name>
    <name type="common">Bulbous honey fungus</name>
    <name type="synonym">Armillaria bulbosa</name>
    <dbReference type="NCBI Taxonomy" id="47427"/>
    <lineage>
        <taxon>Eukaryota</taxon>
        <taxon>Fungi</taxon>
        <taxon>Dikarya</taxon>
        <taxon>Basidiomycota</taxon>
        <taxon>Agaricomycotina</taxon>
        <taxon>Agaricomycetes</taxon>
        <taxon>Agaricomycetidae</taxon>
        <taxon>Agaricales</taxon>
        <taxon>Marasmiineae</taxon>
        <taxon>Physalacriaceae</taxon>
        <taxon>Armillaria</taxon>
    </lineage>
</organism>